<evidence type="ECO:0000313" key="5">
    <source>
        <dbReference type="EMBL" id="MBD1363842.1"/>
    </source>
</evidence>
<dbReference type="InterPro" id="IPR019734">
    <property type="entry name" value="TPR_rpt"/>
</dbReference>
<dbReference type="InterPro" id="IPR013105">
    <property type="entry name" value="TPR_2"/>
</dbReference>
<dbReference type="SMART" id="SM00028">
    <property type="entry name" value="TPR"/>
    <property type="match status" value="2"/>
</dbReference>
<evidence type="ECO:0000313" key="6">
    <source>
        <dbReference type="Proteomes" id="UP000606600"/>
    </source>
</evidence>
<dbReference type="PROSITE" id="PS50293">
    <property type="entry name" value="TPR_REGION"/>
    <property type="match status" value="1"/>
</dbReference>
<proteinExistence type="predicted"/>
<dbReference type="InterPro" id="IPR012338">
    <property type="entry name" value="Beta-lactam/transpept-like"/>
</dbReference>
<dbReference type="PANTHER" id="PTHR46825">
    <property type="entry name" value="D-ALANYL-D-ALANINE-CARBOXYPEPTIDASE/ENDOPEPTIDASE AMPH"/>
    <property type="match status" value="1"/>
</dbReference>
<evidence type="ECO:0000259" key="4">
    <source>
        <dbReference type="Pfam" id="PF00144"/>
    </source>
</evidence>
<keyword evidence="1" id="KW-0677">Repeat</keyword>
<keyword evidence="2 3" id="KW-0802">TPR repeat</keyword>
<dbReference type="GO" id="GO:0016787">
    <property type="term" value="F:hydrolase activity"/>
    <property type="evidence" value="ECO:0007669"/>
    <property type="project" value="UniProtKB-KW"/>
</dbReference>
<dbReference type="Pfam" id="PF00144">
    <property type="entry name" value="Beta-lactamase"/>
    <property type="match status" value="1"/>
</dbReference>
<dbReference type="Pfam" id="PF07719">
    <property type="entry name" value="TPR_2"/>
    <property type="match status" value="1"/>
</dbReference>
<dbReference type="Gene3D" id="3.40.710.10">
    <property type="entry name" value="DD-peptidase/beta-lactamase superfamily"/>
    <property type="match status" value="1"/>
</dbReference>
<keyword evidence="6" id="KW-1185">Reference proteome</keyword>
<organism evidence="5 6">
    <name type="scientific">Mucilaginibacter pankratovii</name>
    <dbReference type="NCBI Taxonomy" id="2772110"/>
    <lineage>
        <taxon>Bacteria</taxon>
        <taxon>Pseudomonadati</taxon>
        <taxon>Bacteroidota</taxon>
        <taxon>Sphingobacteriia</taxon>
        <taxon>Sphingobacteriales</taxon>
        <taxon>Sphingobacteriaceae</taxon>
        <taxon>Mucilaginibacter</taxon>
    </lineage>
</organism>
<accession>A0ABR7WRE7</accession>
<name>A0ABR7WRE7_9SPHI</name>
<dbReference type="Proteomes" id="UP000606600">
    <property type="component" value="Unassembled WGS sequence"/>
</dbReference>
<sequence>MFSFLLLTITVFGQTKAVTIDTMIRRTNRMGLFSGNILVMDGGKVVYKNAIGFTNVSKKEPLIEDYRFHIGSIAKEFNAVGIMMLQEQGKLSIDDKVSKFFPELPAWANKVSIKNLLQYTSGIPDVKWKTVKGDADNIADLMKLQQLDFEPGTKYAYNNNNVFMQRRIIEKITGLPFNKFVEEKLLKPAGMSTAVIDPDDNTPLMAKSYTNEGKQGPLIYPITGWVAVTLDDFYKWEQALENFKLISPASTKILVTPFGPDKQCGLGGGTMDGNKLVFHKHDGSSVYYQALVVGSPLKGRTVILMTNNRQNNIFDIDNAIQNILDGKPYSQPKRSILADFQKQLDTLSGEQVLVFYKDLKAKHPNEYGFDSESTLNEIGYSLMNAKKLDDAIVVLEYNTTLFPTSGNVFDSLGEAYYNKGDKAKALLNYKRSLKLDPTNGAAKAIIAELGK</sequence>
<evidence type="ECO:0000256" key="2">
    <source>
        <dbReference type="ARBA" id="ARBA00022803"/>
    </source>
</evidence>
<dbReference type="SUPFAM" id="SSF56601">
    <property type="entry name" value="beta-lactamase/transpeptidase-like"/>
    <property type="match status" value="1"/>
</dbReference>
<dbReference type="SUPFAM" id="SSF48452">
    <property type="entry name" value="TPR-like"/>
    <property type="match status" value="1"/>
</dbReference>
<feature type="domain" description="Beta-lactamase-related" evidence="4">
    <location>
        <begin position="32"/>
        <end position="314"/>
    </location>
</feature>
<dbReference type="InterPro" id="IPR001466">
    <property type="entry name" value="Beta-lactam-related"/>
</dbReference>
<comment type="caution">
    <text evidence="5">The sequence shown here is derived from an EMBL/GenBank/DDBJ whole genome shotgun (WGS) entry which is preliminary data.</text>
</comment>
<dbReference type="PANTHER" id="PTHR46825:SF9">
    <property type="entry name" value="BETA-LACTAMASE-RELATED DOMAIN-CONTAINING PROTEIN"/>
    <property type="match status" value="1"/>
</dbReference>
<dbReference type="Gene3D" id="1.25.40.10">
    <property type="entry name" value="Tetratricopeptide repeat domain"/>
    <property type="match status" value="1"/>
</dbReference>
<keyword evidence="5" id="KW-0378">Hydrolase</keyword>
<dbReference type="InterPro" id="IPR050491">
    <property type="entry name" value="AmpC-like"/>
</dbReference>
<feature type="repeat" description="TPR" evidence="3">
    <location>
        <begin position="406"/>
        <end position="439"/>
    </location>
</feature>
<dbReference type="EMBL" id="JACWMY010000004">
    <property type="protein sequence ID" value="MBD1363842.1"/>
    <property type="molecule type" value="Genomic_DNA"/>
</dbReference>
<dbReference type="InterPro" id="IPR011990">
    <property type="entry name" value="TPR-like_helical_dom_sf"/>
</dbReference>
<reference evidence="5 6" key="1">
    <citation type="submission" date="2020-09" db="EMBL/GenBank/DDBJ databases">
        <title>Novel species of Mucilaginibacter isolated from a glacier on the Tibetan Plateau.</title>
        <authorList>
            <person name="Liu Q."/>
            <person name="Xin Y.-H."/>
        </authorList>
    </citation>
    <scope>NUCLEOTIDE SEQUENCE [LARGE SCALE GENOMIC DNA]</scope>
    <source>
        <strain evidence="5 6">ZT4R22</strain>
    </source>
</reference>
<protein>
    <submittedName>
        <fullName evidence="5">Serine hydrolase</fullName>
    </submittedName>
</protein>
<dbReference type="PROSITE" id="PS50005">
    <property type="entry name" value="TPR"/>
    <property type="match status" value="1"/>
</dbReference>
<gene>
    <name evidence="5" type="ORF">IDJ77_08460</name>
</gene>
<evidence type="ECO:0000256" key="3">
    <source>
        <dbReference type="PROSITE-ProRule" id="PRU00339"/>
    </source>
</evidence>
<evidence type="ECO:0000256" key="1">
    <source>
        <dbReference type="ARBA" id="ARBA00022737"/>
    </source>
</evidence>